<proteinExistence type="predicted"/>
<organism evidence="3 4">
    <name type="scientific">Wickerhamomyces pijperi</name>
    <name type="common">Yeast</name>
    <name type="synonym">Pichia pijperi</name>
    <dbReference type="NCBI Taxonomy" id="599730"/>
    <lineage>
        <taxon>Eukaryota</taxon>
        <taxon>Fungi</taxon>
        <taxon>Dikarya</taxon>
        <taxon>Ascomycota</taxon>
        <taxon>Saccharomycotina</taxon>
        <taxon>Saccharomycetes</taxon>
        <taxon>Phaffomycetales</taxon>
        <taxon>Wickerhamomycetaceae</taxon>
        <taxon>Wickerhamomyces</taxon>
    </lineage>
</organism>
<dbReference type="EMBL" id="JAEUBG010002832">
    <property type="protein sequence ID" value="KAH3683989.1"/>
    <property type="molecule type" value="Genomic_DNA"/>
</dbReference>
<sequence length="364" mass="37140">MQFFKSLALLSAFQLAAAAPLPLSQDIETDDSFTYDVVNVDGSNLQATNSLILDQDILQTVAVAAQITEAPTLLKRQKTVWVTETELSNTSDAIAIVTDVPEGTTIPFTSSGATTSATQTVVTATTTVTQGQTNQDTTSTTATATYTIINGETYMVEEIVSTIRPATTVVFLSTYTTTLNDGEVKTVAETTSITSSAVTIVPTTTSTSTSSSSSSGSSSYISSSSSVAVSSSASSSAISSSAISSAASVSASSSISSSYINSSIPSQTTSPSTTVTPSSTSSVASTTTTSTSTSTSATSSSLISVAPVASSSVLSETAYTTMTSDGICEVYYDDGVYYVSGTDATSADTTTTMTRTVYQTISLS</sequence>
<comment type="caution">
    <text evidence="3">The sequence shown here is derived from an EMBL/GenBank/DDBJ whole genome shotgun (WGS) entry which is preliminary data.</text>
</comment>
<reference evidence="3" key="1">
    <citation type="journal article" date="2021" name="Open Biol.">
        <title>Shared evolutionary footprints suggest mitochondrial oxidative damage underlies multiple complex I losses in fungi.</title>
        <authorList>
            <person name="Schikora-Tamarit M.A."/>
            <person name="Marcet-Houben M."/>
            <person name="Nosek J."/>
            <person name="Gabaldon T."/>
        </authorList>
    </citation>
    <scope>NUCLEOTIDE SEQUENCE</scope>
    <source>
        <strain evidence="3">CBS2887</strain>
    </source>
</reference>
<reference evidence="3" key="2">
    <citation type="submission" date="2021-01" db="EMBL/GenBank/DDBJ databases">
        <authorList>
            <person name="Schikora-Tamarit M.A."/>
        </authorList>
    </citation>
    <scope>NUCLEOTIDE SEQUENCE</scope>
    <source>
        <strain evidence="3">CBS2887</strain>
    </source>
</reference>
<evidence type="ECO:0000256" key="1">
    <source>
        <dbReference type="SAM" id="MobiDB-lite"/>
    </source>
</evidence>
<dbReference type="Proteomes" id="UP000774326">
    <property type="component" value="Unassembled WGS sequence"/>
</dbReference>
<keyword evidence="4" id="KW-1185">Reference proteome</keyword>
<name>A0A9P8TMB6_WICPI</name>
<feature type="region of interest" description="Disordered" evidence="1">
    <location>
        <begin position="262"/>
        <end position="296"/>
    </location>
</feature>
<gene>
    <name evidence="3" type="ORF">WICPIJ_005012</name>
</gene>
<evidence type="ECO:0000313" key="4">
    <source>
        <dbReference type="Proteomes" id="UP000774326"/>
    </source>
</evidence>
<feature type="signal peptide" evidence="2">
    <location>
        <begin position="1"/>
        <end position="18"/>
    </location>
</feature>
<evidence type="ECO:0000256" key="2">
    <source>
        <dbReference type="SAM" id="SignalP"/>
    </source>
</evidence>
<dbReference type="AlphaFoldDB" id="A0A9P8TMB6"/>
<accession>A0A9P8TMB6</accession>
<protein>
    <submittedName>
        <fullName evidence="3">Uncharacterized protein</fullName>
    </submittedName>
</protein>
<keyword evidence="2" id="KW-0732">Signal</keyword>
<feature type="chain" id="PRO_5040139319" evidence="2">
    <location>
        <begin position="19"/>
        <end position="364"/>
    </location>
</feature>
<evidence type="ECO:0000313" key="3">
    <source>
        <dbReference type="EMBL" id="KAH3683989.1"/>
    </source>
</evidence>